<feature type="compositionally biased region" description="Acidic residues" evidence="5">
    <location>
        <begin position="90"/>
        <end position="100"/>
    </location>
</feature>
<reference evidence="7 8" key="1">
    <citation type="journal article" date="2023" name="Nat. Commun.">
        <title>Origin of minicircular mitochondrial genomes in red algae.</title>
        <authorList>
            <person name="Lee Y."/>
            <person name="Cho C.H."/>
            <person name="Lee Y.M."/>
            <person name="Park S.I."/>
            <person name="Yang J.H."/>
            <person name="West J.A."/>
            <person name="Bhattacharya D."/>
            <person name="Yoon H.S."/>
        </authorList>
    </citation>
    <scope>NUCLEOTIDE SEQUENCE [LARGE SCALE GENOMIC DNA]</scope>
    <source>
        <strain evidence="7 8">CCMP1338</strain>
        <tissue evidence="7">Whole cell</tissue>
    </source>
</reference>
<evidence type="ECO:0000313" key="7">
    <source>
        <dbReference type="EMBL" id="KAJ8908252.1"/>
    </source>
</evidence>
<comment type="caution">
    <text evidence="7">The sequence shown here is derived from an EMBL/GenBank/DDBJ whole genome shotgun (WGS) entry which is preliminary data.</text>
</comment>
<dbReference type="PANTHER" id="PTHR12622">
    <property type="entry name" value="DELTEX-RELATED"/>
    <property type="match status" value="1"/>
</dbReference>
<dbReference type="InterPro" id="IPR036181">
    <property type="entry name" value="MIT_dom_sf"/>
</dbReference>
<sequence length="558" mass="59948">MVLGRKKDSKPNTPWDSPSVDAESASESSKSVTRTSAEPEDSAEAVGEQHVENVVVDKEVTEATNAFRGKLKFFPMKFNNKKRQDVAETAPEEEPQAEVTEEPREMSYLEHVYGEKEDEMGQEAQLDEQAEPEEQREAIDGEMAIGAHSSADLQSHSTSSKSLPTQTVAKIAPGMTAEGLPNIAGPVYANASRTNVNVGIGAEEIALAAYGDQGRSSSKAALNPYGPTGNLGVPGYAPEMNQHVYTGTPFGGAAEQRPAVPAYGVGNDPYVYPQVQNPYKAANPDGMRPVSAPISPNTTSSRQLDRGMQLVKNGVALEEAMEYQTAYNTHVEAIETLLTAVKAIKSDYEPGTMKDAVQTAEKYVTLLFERCEYLLKSGKARKRSQQKPKSPQVDRETINTPPPQRGVSAKSDQLLVDSDLNSYFPEVPTTGGANLRPPEVSDENSYLGSVGSFVPLEPGKPGGQMGNAGAVNGEHQLRGPPVSRFSDSLVDNDVDGSGSVSRKPGMKCSICLTNAVTTILPCGHTYCEKCVDAVFNTFEQCAACDRPVERPEAKKLAL</sequence>
<dbReference type="GO" id="GO:0008270">
    <property type="term" value="F:zinc ion binding"/>
    <property type="evidence" value="ECO:0007669"/>
    <property type="project" value="UniProtKB-KW"/>
</dbReference>
<feature type="region of interest" description="Disordered" evidence="5">
    <location>
        <begin position="83"/>
        <end position="141"/>
    </location>
</feature>
<keyword evidence="3" id="KW-0862">Zinc</keyword>
<evidence type="ECO:0000256" key="1">
    <source>
        <dbReference type="ARBA" id="ARBA00022723"/>
    </source>
</evidence>
<dbReference type="Gene3D" id="3.30.40.10">
    <property type="entry name" value="Zinc/RING finger domain, C3HC4 (zinc finger)"/>
    <property type="match status" value="1"/>
</dbReference>
<evidence type="ECO:0000256" key="5">
    <source>
        <dbReference type="SAM" id="MobiDB-lite"/>
    </source>
</evidence>
<feature type="compositionally biased region" description="Basic and acidic residues" evidence="5">
    <location>
        <begin position="1"/>
        <end position="10"/>
    </location>
</feature>
<dbReference type="AlphaFoldDB" id="A0AAV8V3H6"/>
<dbReference type="SUPFAM" id="SSF57850">
    <property type="entry name" value="RING/U-box"/>
    <property type="match status" value="1"/>
</dbReference>
<dbReference type="InterPro" id="IPR001841">
    <property type="entry name" value="Znf_RING"/>
</dbReference>
<evidence type="ECO:0000256" key="2">
    <source>
        <dbReference type="ARBA" id="ARBA00022771"/>
    </source>
</evidence>
<evidence type="ECO:0000256" key="4">
    <source>
        <dbReference type="PROSITE-ProRule" id="PRU00175"/>
    </source>
</evidence>
<protein>
    <recommendedName>
        <fullName evidence="6">RING-type domain-containing protein</fullName>
    </recommendedName>
</protein>
<gene>
    <name evidence="7" type="ORF">NDN08_008343</name>
</gene>
<dbReference type="GO" id="GO:0007219">
    <property type="term" value="P:Notch signaling pathway"/>
    <property type="evidence" value="ECO:0007669"/>
    <property type="project" value="InterPro"/>
</dbReference>
<dbReference type="SMART" id="SM00184">
    <property type="entry name" value="RING"/>
    <property type="match status" value="1"/>
</dbReference>
<evidence type="ECO:0000313" key="8">
    <source>
        <dbReference type="Proteomes" id="UP001157974"/>
    </source>
</evidence>
<name>A0AAV8V3H6_9RHOD</name>
<feature type="compositionally biased region" description="Polar residues" evidence="5">
    <location>
        <begin position="25"/>
        <end position="36"/>
    </location>
</feature>
<dbReference type="Pfam" id="PF13920">
    <property type="entry name" value="zf-C3HC4_3"/>
    <property type="match status" value="1"/>
</dbReference>
<evidence type="ECO:0000256" key="3">
    <source>
        <dbReference type="ARBA" id="ARBA00022833"/>
    </source>
</evidence>
<proteinExistence type="predicted"/>
<feature type="compositionally biased region" description="Basic and acidic residues" evidence="5">
    <location>
        <begin position="101"/>
        <end position="115"/>
    </location>
</feature>
<dbReference type="Proteomes" id="UP001157974">
    <property type="component" value="Unassembled WGS sequence"/>
</dbReference>
<feature type="region of interest" description="Disordered" evidence="5">
    <location>
        <begin position="465"/>
        <end position="503"/>
    </location>
</feature>
<evidence type="ECO:0000259" key="6">
    <source>
        <dbReference type="PROSITE" id="PS50089"/>
    </source>
</evidence>
<organism evidence="7 8">
    <name type="scientific">Rhodosorus marinus</name>
    <dbReference type="NCBI Taxonomy" id="101924"/>
    <lineage>
        <taxon>Eukaryota</taxon>
        <taxon>Rhodophyta</taxon>
        <taxon>Stylonematophyceae</taxon>
        <taxon>Stylonematales</taxon>
        <taxon>Stylonemataceae</taxon>
        <taxon>Rhodosorus</taxon>
    </lineage>
</organism>
<dbReference type="EMBL" id="JAMWBK010000002">
    <property type="protein sequence ID" value="KAJ8908252.1"/>
    <property type="molecule type" value="Genomic_DNA"/>
</dbReference>
<dbReference type="PROSITE" id="PS50089">
    <property type="entry name" value="ZF_RING_2"/>
    <property type="match status" value="1"/>
</dbReference>
<feature type="region of interest" description="Disordered" evidence="5">
    <location>
        <begin position="379"/>
        <end position="411"/>
    </location>
</feature>
<dbReference type="InterPro" id="IPR017907">
    <property type="entry name" value="Znf_RING_CS"/>
</dbReference>
<keyword evidence="2 4" id="KW-0863">Zinc-finger</keyword>
<dbReference type="PROSITE" id="PS00518">
    <property type="entry name" value="ZF_RING_1"/>
    <property type="match status" value="1"/>
</dbReference>
<dbReference type="SUPFAM" id="SSF116846">
    <property type="entry name" value="MIT domain"/>
    <property type="match status" value="1"/>
</dbReference>
<keyword evidence="8" id="KW-1185">Reference proteome</keyword>
<feature type="compositionally biased region" description="Acidic residues" evidence="5">
    <location>
        <begin position="116"/>
        <end position="132"/>
    </location>
</feature>
<feature type="region of interest" description="Disordered" evidence="5">
    <location>
        <begin position="1"/>
        <end position="51"/>
    </location>
</feature>
<dbReference type="InterPro" id="IPR039398">
    <property type="entry name" value="Deltex_fam"/>
</dbReference>
<dbReference type="Gene3D" id="1.20.58.80">
    <property type="entry name" value="Phosphotransferase system, lactose/cellobiose-type IIA subunit"/>
    <property type="match status" value="1"/>
</dbReference>
<keyword evidence="1" id="KW-0479">Metal-binding</keyword>
<accession>A0AAV8V3H6</accession>
<dbReference type="InterPro" id="IPR013083">
    <property type="entry name" value="Znf_RING/FYVE/PHD"/>
</dbReference>
<dbReference type="GO" id="GO:0016567">
    <property type="term" value="P:protein ubiquitination"/>
    <property type="evidence" value="ECO:0007669"/>
    <property type="project" value="InterPro"/>
</dbReference>
<feature type="domain" description="RING-type" evidence="6">
    <location>
        <begin position="508"/>
        <end position="545"/>
    </location>
</feature>